<evidence type="ECO:0000313" key="2">
    <source>
        <dbReference type="Proteomes" id="UP000829447"/>
    </source>
</evidence>
<keyword evidence="2" id="KW-1185">Reference proteome</keyword>
<sequence>MPRPQERDLTPMENSLLYTVSINSAPAAVISVSQDWVPVLDQVFGQKWCADIWPVKEPGEVKEERPRLPSEEPVREDSAPQRNDDSQSEQPQWLQDPEALNVTFDPQQTSETSLTGDDAQLKSPSMLHRLLTLPSQMLDGDDESMELEESLLNAITSLHGAQTPHHDTARADDHNGGEDLEDQEEEGDQEAEAKPRSCRSGRKNHVCKTCGRKFSRAHLLKAHRLTHKEARSPLSKLHAHSCTNSGKNT</sequence>
<proteinExistence type="predicted"/>
<evidence type="ECO:0000313" key="1">
    <source>
        <dbReference type="EMBL" id="MCI4391710.1"/>
    </source>
</evidence>
<gene>
    <name evidence="1" type="ORF">PGIGA_G00137490</name>
</gene>
<name>A0ACC5XMD3_PANGG</name>
<accession>A0ACC5XMD3</accession>
<organism evidence="1 2">
    <name type="scientific">Pangasianodon gigas</name>
    <name type="common">Mekong giant catfish</name>
    <name type="synonym">Pangasius gigas</name>
    <dbReference type="NCBI Taxonomy" id="30993"/>
    <lineage>
        <taxon>Eukaryota</taxon>
        <taxon>Metazoa</taxon>
        <taxon>Chordata</taxon>
        <taxon>Craniata</taxon>
        <taxon>Vertebrata</taxon>
        <taxon>Euteleostomi</taxon>
        <taxon>Actinopterygii</taxon>
        <taxon>Neopterygii</taxon>
        <taxon>Teleostei</taxon>
        <taxon>Ostariophysi</taxon>
        <taxon>Siluriformes</taxon>
        <taxon>Pangasiidae</taxon>
        <taxon>Pangasianodon</taxon>
    </lineage>
</organism>
<protein>
    <submittedName>
        <fullName evidence="1">Uncharacterized protein</fullName>
    </submittedName>
</protein>
<dbReference type="EMBL" id="CM040476">
    <property type="protein sequence ID" value="MCI4391710.1"/>
    <property type="molecule type" value="Genomic_DNA"/>
</dbReference>
<reference evidence="1 2" key="1">
    <citation type="journal article" date="2022" name="bioRxiv">
        <title>An ancient truncated duplication of the anti-Mullerian hormone receptor type 2 gene is a potential conserved master sex determinant in the Pangasiidae catfish family.</title>
        <authorList>
            <person name="Wen M."/>
            <person name="Pan Q."/>
            <person name="Jouanno E."/>
            <person name="Montfort J."/>
            <person name="Zahm M."/>
            <person name="Cabau C."/>
            <person name="Klopp C."/>
            <person name="Iampietro C."/>
            <person name="Roques C."/>
            <person name="Bouchez O."/>
            <person name="Castinel A."/>
            <person name="Donnadieu C."/>
            <person name="Parrinello H."/>
            <person name="Poncet C."/>
            <person name="Belmonte E."/>
            <person name="Gautier V."/>
            <person name="Avarre J.-C."/>
            <person name="Dugue R."/>
            <person name="Gustiano R."/>
            <person name="Ha T.T.T."/>
            <person name="Campet M."/>
            <person name="Sriphairoj K."/>
            <person name="Ribolli J."/>
            <person name="de Almeida F.L."/>
            <person name="Desvignes T."/>
            <person name="Postlethwait J.H."/>
            <person name="Bucao C.F."/>
            <person name="Robinson-Rechavi M."/>
            <person name="Bobe J."/>
            <person name="Herpin A."/>
            <person name="Guiguen Y."/>
        </authorList>
    </citation>
    <scope>NUCLEOTIDE SEQUENCE [LARGE SCALE GENOMIC DNA]</scope>
    <source>
        <strain evidence="1">YG-Dec2019</strain>
    </source>
</reference>
<dbReference type="Proteomes" id="UP000829447">
    <property type="component" value="Linkage Group LG23"/>
</dbReference>
<comment type="caution">
    <text evidence="1">The sequence shown here is derived from an EMBL/GenBank/DDBJ whole genome shotgun (WGS) entry which is preliminary data.</text>
</comment>